<comment type="catalytic activity">
    <reaction evidence="7 8">
        <text>CMP + ATP = CDP + ADP</text>
        <dbReference type="Rhea" id="RHEA:11600"/>
        <dbReference type="ChEBI" id="CHEBI:30616"/>
        <dbReference type="ChEBI" id="CHEBI:58069"/>
        <dbReference type="ChEBI" id="CHEBI:60377"/>
        <dbReference type="ChEBI" id="CHEBI:456216"/>
        <dbReference type="EC" id="2.7.4.25"/>
    </reaction>
</comment>
<evidence type="ECO:0000256" key="6">
    <source>
        <dbReference type="ARBA" id="ARBA00047615"/>
    </source>
</evidence>
<feature type="binding site" evidence="8">
    <location>
        <begin position="12"/>
        <end position="20"/>
    </location>
    <ligand>
        <name>ATP</name>
        <dbReference type="ChEBI" id="CHEBI:30616"/>
    </ligand>
</feature>
<keyword evidence="3 8" id="KW-0547">Nucleotide-binding</keyword>
<dbReference type="GO" id="GO:0036430">
    <property type="term" value="F:CMP kinase activity"/>
    <property type="evidence" value="ECO:0007669"/>
    <property type="project" value="RHEA"/>
</dbReference>
<dbReference type="CDD" id="cd02020">
    <property type="entry name" value="CMPK"/>
    <property type="match status" value="1"/>
</dbReference>
<organism evidence="10 11">
    <name type="scientific">Schleiferia thermophila</name>
    <dbReference type="NCBI Taxonomy" id="884107"/>
    <lineage>
        <taxon>Bacteria</taxon>
        <taxon>Pseudomonadati</taxon>
        <taxon>Bacteroidota</taxon>
        <taxon>Flavobacteriia</taxon>
        <taxon>Flavobacteriales</taxon>
        <taxon>Schleiferiaceae</taxon>
        <taxon>Schleiferia</taxon>
    </lineage>
</organism>
<dbReference type="Gene3D" id="3.40.50.300">
    <property type="entry name" value="P-loop containing nucleotide triphosphate hydrolases"/>
    <property type="match status" value="1"/>
</dbReference>
<protein>
    <recommendedName>
        <fullName evidence="8">Cytidylate kinase</fullName>
        <shortName evidence="8">CK</shortName>
        <ecNumber evidence="8">2.7.4.25</ecNumber>
    </recommendedName>
    <alternativeName>
        <fullName evidence="8">Cytidine monophosphate kinase</fullName>
        <shortName evidence="8">CMP kinase</shortName>
    </alternativeName>
</protein>
<evidence type="ECO:0000256" key="3">
    <source>
        <dbReference type="ARBA" id="ARBA00022741"/>
    </source>
</evidence>
<evidence type="ECO:0000313" key="11">
    <source>
        <dbReference type="Proteomes" id="UP000253517"/>
    </source>
</evidence>
<comment type="catalytic activity">
    <reaction evidence="6 8">
        <text>dCMP + ATP = dCDP + ADP</text>
        <dbReference type="Rhea" id="RHEA:25094"/>
        <dbReference type="ChEBI" id="CHEBI:30616"/>
        <dbReference type="ChEBI" id="CHEBI:57566"/>
        <dbReference type="ChEBI" id="CHEBI:58593"/>
        <dbReference type="ChEBI" id="CHEBI:456216"/>
        <dbReference type="EC" id="2.7.4.25"/>
    </reaction>
</comment>
<dbReference type="PANTHER" id="PTHR21299:SF2">
    <property type="entry name" value="CYTIDYLATE KINASE"/>
    <property type="match status" value="1"/>
</dbReference>
<dbReference type="PANTHER" id="PTHR21299">
    <property type="entry name" value="CYTIDYLATE KINASE/PANTOATE-BETA-ALANINE LIGASE"/>
    <property type="match status" value="1"/>
</dbReference>
<dbReference type="GO" id="GO:0006220">
    <property type="term" value="P:pyrimidine nucleotide metabolic process"/>
    <property type="evidence" value="ECO:0007669"/>
    <property type="project" value="UniProtKB-UniRule"/>
</dbReference>
<dbReference type="EC" id="2.7.4.25" evidence="8"/>
<gene>
    <name evidence="8" type="primary">cmk</name>
    <name evidence="10" type="ORF">DES35_102279</name>
</gene>
<dbReference type="NCBIfam" id="TIGR00017">
    <property type="entry name" value="cmk"/>
    <property type="match status" value="1"/>
</dbReference>
<sequence length="236" mass="26164">MNLKPITIAIDGYSSTGKSTLAKDLAVALGLNYIDSGAMYRAVALFALENGLARNGKVSSELIKILDSIDISFHFNPLTKKSDTLLNGVNVEEKIREKAVSDIVSEVAAIPEVRRHLVKLQKNLGKGGGVVMDGRDIGSVVFPNAELKIFMTADEDVRVNRRWAELKSKGYSPSFDEVRENLRHRDHLDSTREDSPLTRTNDAILLDNTNLNQEEQLQLAINWAKKAAEDLPCVKY</sequence>
<comment type="caution">
    <text evidence="10">The sequence shown here is derived from an EMBL/GenBank/DDBJ whole genome shotgun (WGS) entry which is preliminary data.</text>
</comment>
<evidence type="ECO:0000313" key="10">
    <source>
        <dbReference type="EMBL" id="RCX03823.1"/>
    </source>
</evidence>
<evidence type="ECO:0000256" key="7">
    <source>
        <dbReference type="ARBA" id="ARBA00048478"/>
    </source>
</evidence>
<dbReference type="GO" id="GO:0015949">
    <property type="term" value="P:nucleobase-containing small molecule interconversion"/>
    <property type="evidence" value="ECO:0007669"/>
    <property type="project" value="TreeGrafter"/>
</dbReference>
<comment type="similarity">
    <text evidence="1 8">Belongs to the cytidylate kinase family. Type 1 subfamily.</text>
</comment>
<dbReference type="AlphaFoldDB" id="A0A369A3S7"/>
<dbReference type="SUPFAM" id="SSF52540">
    <property type="entry name" value="P-loop containing nucleoside triphosphate hydrolases"/>
    <property type="match status" value="1"/>
</dbReference>
<keyword evidence="8" id="KW-0963">Cytoplasm</keyword>
<proteinExistence type="inferred from homology"/>
<keyword evidence="2 8" id="KW-0808">Transferase</keyword>
<dbReference type="InterPro" id="IPR011994">
    <property type="entry name" value="Cytidylate_kinase_dom"/>
</dbReference>
<dbReference type="Proteomes" id="UP000253517">
    <property type="component" value="Unassembled WGS sequence"/>
</dbReference>
<dbReference type="GO" id="GO:0005524">
    <property type="term" value="F:ATP binding"/>
    <property type="evidence" value="ECO:0007669"/>
    <property type="project" value="UniProtKB-UniRule"/>
</dbReference>
<evidence type="ECO:0000256" key="1">
    <source>
        <dbReference type="ARBA" id="ARBA00009427"/>
    </source>
</evidence>
<evidence type="ECO:0000259" key="9">
    <source>
        <dbReference type="Pfam" id="PF02224"/>
    </source>
</evidence>
<dbReference type="Pfam" id="PF02224">
    <property type="entry name" value="Cytidylate_kin"/>
    <property type="match status" value="1"/>
</dbReference>
<keyword evidence="11" id="KW-1185">Reference proteome</keyword>
<dbReference type="EMBL" id="QPJS01000002">
    <property type="protein sequence ID" value="RCX03823.1"/>
    <property type="molecule type" value="Genomic_DNA"/>
</dbReference>
<dbReference type="GO" id="GO:0036431">
    <property type="term" value="F:dCMP kinase activity"/>
    <property type="evidence" value="ECO:0007669"/>
    <property type="project" value="InterPro"/>
</dbReference>
<dbReference type="InterPro" id="IPR003136">
    <property type="entry name" value="Cytidylate_kin"/>
</dbReference>
<feature type="domain" description="Cytidylate kinase" evidence="9">
    <location>
        <begin position="8"/>
        <end position="223"/>
    </location>
</feature>
<accession>A0A369A3S7</accession>
<evidence type="ECO:0000256" key="4">
    <source>
        <dbReference type="ARBA" id="ARBA00022777"/>
    </source>
</evidence>
<dbReference type="InterPro" id="IPR027417">
    <property type="entry name" value="P-loop_NTPase"/>
</dbReference>
<evidence type="ECO:0000256" key="2">
    <source>
        <dbReference type="ARBA" id="ARBA00022679"/>
    </source>
</evidence>
<keyword evidence="5 8" id="KW-0067">ATP-binding</keyword>
<keyword evidence="4 8" id="KW-0418">Kinase</keyword>
<dbReference type="GO" id="GO:0005829">
    <property type="term" value="C:cytosol"/>
    <property type="evidence" value="ECO:0007669"/>
    <property type="project" value="TreeGrafter"/>
</dbReference>
<name>A0A369A3S7_9FLAO</name>
<evidence type="ECO:0000256" key="8">
    <source>
        <dbReference type="HAMAP-Rule" id="MF_00238"/>
    </source>
</evidence>
<evidence type="ECO:0000256" key="5">
    <source>
        <dbReference type="ARBA" id="ARBA00022840"/>
    </source>
</evidence>
<reference evidence="10 11" key="1">
    <citation type="submission" date="2018-07" db="EMBL/GenBank/DDBJ databases">
        <title>Genomic Encyclopedia of Type Strains, Phase IV (KMG-IV): sequencing the most valuable type-strain genomes for metagenomic binning, comparative biology and taxonomic classification.</title>
        <authorList>
            <person name="Goeker M."/>
        </authorList>
    </citation>
    <scope>NUCLEOTIDE SEQUENCE [LARGE SCALE GENOMIC DNA]</scope>
    <source>
        <strain evidence="10 11">DSM 21410</strain>
    </source>
</reference>
<dbReference type="HAMAP" id="MF_00238">
    <property type="entry name" value="Cytidyl_kinase_type1"/>
    <property type="match status" value="1"/>
</dbReference>
<comment type="subcellular location">
    <subcellularLocation>
        <location evidence="8">Cytoplasm</location>
    </subcellularLocation>
</comment>
<dbReference type="RefSeq" id="WP_114366148.1">
    <property type="nucleotide sequence ID" value="NZ_BHZF01000002.1"/>
</dbReference>